<keyword evidence="2" id="KW-0408">Iron</keyword>
<proteinExistence type="predicted"/>
<dbReference type="PRINTS" id="PR00410">
    <property type="entry name" value="PHEHYDRXLASE"/>
</dbReference>
<evidence type="ECO:0000256" key="2">
    <source>
        <dbReference type="ARBA" id="ARBA00022714"/>
    </source>
</evidence>
<dbReference type="SUPFAM" id="SSF52343">
    <property type="entry name" value="Ferredoxin reductase-like, C-terminal NADP-linked domain"/>
    <property type="match status" value="1"/>
</dbReference>
<organism evidence="5 6">
    <name type="scientific">Williamsia serinedens</name>
    <dbReference type="NCBI Taxonomy" id="391736"/>
    <lineage>
        <taxon>Bacteria</taxon>
        <taxon>Bacillati</taxon>
        <taxon>Actinomycetota</taxon>
        <taxon>Actinomycetes</taxon>
        <taxon>Mycobacteriales</taxon>
        <taxon>Nocardiaceae</taxon>
        <taxon>Williamsia</taxon>
    </lineage>
</organism>
<dbReference type="InterPro" id="IPR008333">
    <property type="entry name" value="Cbr1-like_FAD-bd_dom"/>
</dbReference>
<dbReference type="InterPro" id="IPR012675">
    <property type="entry name" value="Beta-grasp_dom_sf"/>
</dbReference>
<dbReference type="Gene3D" id="2.40.30.10">
    <property type="entry name" value="Translation factors"/>
    <property type="match status" value="1"/>
</dbReference>
<sequence length="363" mass="38872">MFDRLPAMVGSVIEAALSPHPVDRYLELVDPMVTWDEMRARVVEVSRPTDRAVRLTLAPTRQWVGHEAGQYVQLSVVIDGVRQTRCFSPANAASGRDGTIELTVTAHDDGHVSRHLYDTAKVGDVVGLTPATGDFVLPARRPHAAVFVSGGSGVTPVLSMARTLIAEGYREPVLFVHYAAGPQDVAYADELRAMDALDSVDVRVVHTRGDGSSGLTGHFTGDHLMTSSAWVQDAPVFVCGPAALMDDVRAFYESRGAGDLVHSEAFQAPAAFVPDPDEPVTGEIRFARSGKQADNDGRTLLEQAESAGLSPEFGCRMGICFSCTAPKKSGCTRNVLSGELDTDTDKHIQLCISAPVGDVELDI</sequence>
<dbReference type="Proteomes" id="UP001205740">
    <property type="component" value="Unassembled WGS sequence"/>
</dbReference>
<keyword evidence="2" id="KW-0479">Metal-binding</keyword>
<dbReference type="InterPro" id="IPR036010">
    <property type="entry name" value="2Fe-2S_ferredoxin-like_sf"/>
</dbReference>
<keyword evidence="2" id="KW-0001">2Fe-2S</keyword>
<dbReference type="Pfam" id="PF00175">
    <property type="entry name" value="NAD_binding_1"/>
    <property type="match status" value="1"/>
</dbReference>
<dbReference type="InterPro" id="IPR050415">
    <property type="entry name" value="MRET"/>
</dbReference>
<dbReference type="EMBL" id="JAMTCG010000003">
    <property type="protein sequence ID" value="MCP2160479.1"/>
    <property type="molecule type" value="Genomic_DNA"/>
</dbReference>
<dbReference type="CDD" id="cd00207">
    <property type="entry name" value="fer2"/>
    <property type="match status" value="1"/>
</dbReference>
<comment type="cofactor">
    <cofactor evidence="1">
        <name>FAD</name>
        <dbReference type="ChEBI" id="CHEBI:57692"/>
    </cofactor>
</comment>
<name>A0ABT1H0G3_9NOCA</name>
<evidence type="ECO:0000256" key="1">
    <source>
        <dbReference type="ARBA" id="ARBA00001974"/>
    </source>
</evidence>
<keyword evidence="3" id="KW-0411">Iron-sulfur</keyword>
<dbReference type="CDD" id="cd06216">
    <property type="entry name" value="FNR_iron_sulfur_binding_2"/>
    <property type="match status" value="1"/>
</dbReference>
<dbReference type="PANTHER" id="PTHR47354">
    <property type="entry name" value="NADH OXIDOREDUCTASE HCR"/>
    <property type="match status" value="1"/>
</dbReference>
<dbReference type="Gene3D" id="3.40.50.80">
    <property type="entry name" value="Nucleotide-binding domain of ferredoxin-NADP reductase (FNR) module"/>
    <property type="match status" value="1"/>
</dbReference>
<protein>
    <submittedName>
        <fullName evidence="5">Ferredoxin-NADP reductase</fullName>
    </submittedName>
</protein>
<keyword evidence="6" id="KW-1185">Reference proteome</keyword>
<dbReference type="InterPro" id="IPR017927">
    <property type="entry name" value="FAD-bd_FR_type"/>
</dbReference>
<dbReference type="SUPFAM" id="SSF54292">
    <property type="entry name" value="2Fe-2S ferredoxin-like"/>
    <property type="match status" value="1"/>
</dbReference>
<comment type="caution">
    <text evidence="5">The sequence shown here is derived from an EMBL/GenBank/DDBJ whole genome shotgun (WGS) entry which is preliminary data.</text>
</comment>
<reference evidence="5 6" key="1">
    <citation type="submission" date="2022-06" db="EMBL/GenBank/DDBJ databases">
        <title>Genomic Encyclopedia of Archaeal and Bacterial Type Strains, Phase II (KMG-II): from individual species to whole genera.</title>
        <authorList>
            <person name="Goeker M."/>
        </authorList>
    </citation>
    <scope>NUCLEOTIDE SEQUENCE [LARGE SCALE GENOMIC DNA]</scope>
    <source>
        <strain evidence="5 6">DSM 45037</strain>
    </source>
</reference>
<accession>A0ABT1H0G3</accession>
<dbReference type="Gene3D" id="3.10.20.30">
    <property type="match status" value="1"/>
</dbReference>
<feature type="domain" description="FAD-binding FR-type" evidence="4">
    <location>
        <begin position="35"/>
        <end position="138"/>
    </location>
</feature>
<dbReference type="PROSITE" id="PS51384">
    <property type="entry name" value="FAD_FR"/>
    <property type="match status" value="1"/>
</dbReference>
<dbReference type="InterPro" id="IPR039261">
    <property type="entry name" value="FNR_nucleotide-bd"/>
</dbReference>
<dbReference type="SUPFAM" id="SSF63380">
    <property type="entry name" value="Riboflavin synthase domain-like"/>
    <property type="match status" value="1"/>
</dbReference>
<dbReference type="PANTHER" id="PTHR47354:SF3">
    <property type="entry name" value="OXIDOREDUCTASE-RELATED"/>
    <property type="match status" value="1"/>
</dbReference>
<dbReference type="InterPro" id="IPR017938">
    <property type="entry name" value="Riboflavin_synthase-like_b-brl"/>
</dbReference>
<evidence type="ECO:0000256" key="3">
    <source>
        <dbReference type="ARBA" id="ARBA00023014"/>
    </source>
</evidence>
<evidence type="ECO:0000313" key="5">
    <source>
        <dbReference type="EMBL" id="MCP2160479.1"/>
    </source>
</evidence>
<evidence type="ECO:0000313" key="6">
    <source>
        <dbReference type="Proteomes" id="UP001205740"/>
    </source>
</evidence>
<dbReference type="Pfam" id="PF00970">
    <property type="entry name" value="FAD_binding_6"/>
    <property type="match status" value="1"/>
</dbReference>
<dbReference type="RefSeq" id="WP_253654071.1">
    <property type="nucleotide sequence ID" value="NZ_BAAAOE010000003.1"/>
</dbReference>
<dbReference type="InterPro" id="IPR001041">
    <property type="entry name" value="2Fe-2S_ferredoxin-type"/>
</dbReference>
<dbReference type="Pfam" id="PF00111">
    <property type="entry name" value="Fer2"/>
    <property type="match status" value="1"/>
</dbReference>
<dbReference type="InterPro" id="IPR001433">
    <property type="entry name" value="OxRdtase_FAD/NAD-bd"/>
</dbReference>
<gene>
    <name evidence="5" type="ORF">LX12_001666</name>
</gene>
<evidence type="ECO:0000259" key="4">
    <source>
        <dbReference type="PROSITE" id="PS51384"/>
    </source>
</evidence>